<proteinExistence type="inferred from homology"/>
<keyword evidence="8" id="KW-1185">Reference proteome</keyword>
<dbReference type="EMBL" id="CALNXK010000215">
    <property type="protein sequence ID" value="CAH3176661.1"/>
    <property type="molecule type" value="Genomic_DNA"/>
</dbReference>
<dbReference type="CDD" id="cd07978">
    <property type="entry name" value="HFD_TAF13"/>
    <property type="match status" value="1"/>
</dbReference>
<dbReference type="Proteomes" id="UP001159405">
    <property type="component" value="Unassembled WGS sequence"/>
</dbReference>
<organism evidence="7 8">
    <name type="scientific">Porites lobata</name>
    <dbReference type="NCBI Taxonomy" id="104759"/>
    <lineage>
        <taxon>Eukaryota</taxon>
        <taxon>Metazoa</taxon>
        <taxon>Cnidaria</taxon>
        <taxon>Anthozoa</taxon>
        <taxon>Hexacorallia</taxon>
        <taxon>Scleractinia</taxon>
        <taxon>Fungiina</taxon>
        <taxon>Poritidae</taxon>
        <taxon>Porites</taxon>
    </lineage>
</organism>
<feature type="compositionally biased region" description="Low complexity" evidence="6">
    <location>
        <begin position="363"/>
        <end position="376"/>
    </location>
</feature>
<feature type="compositionally biased region" description="Low complexity" evidence="6">
    <location>
        <begin position="384"/>
        <end position="406"/>
    </location>
</feature>
<dbReference type="InterPro" id="IPR009072">
    <property type="entry name" value="Histone-fold"/>
</dbReference>
<evidence type="ECO:0000256" key="1">
    <source>
        <dbReference type="ARBA" id="ARBA00004123"/>
    </source>
</evidence>
<evidence type="ECO:0008006" key="9">
    <source>
        <dbReference type="Google" id="ProtNLM"/>
    </source>
</evidence>
<dbReference type="SUPFAM" id="SSF47113">
    <property type="entry name" value="Histone-fold"/>
    <property type="match status" value="1"/>
</dbReference>
<protein>
    <recommendedName>
        <fullName evidence="9">Transcription initiation protein SPT3 homolog</fullName>
    </recommendedName>
</protein>
<keyword evidence="3" id="KW-0804">Transcription</keyword>
<gene>
    <name evidence="7" type="ORF">PLOB_00018353</name>
</gene>
<evidence type="ECO:0000256" key="2">
    <source>
        <dbReference type="ARBA" id="ARBA00023015"/>
    </source>
</evidence>
<evidence type="ECO:0000256" key="5">
    <source>
        <dbReference type="ARBA" id="ARBA00061274"/>
    </source>
</evidence>
<evidence type="ECO:0000313" key="7">
    <source>
        <dbReference type="EMBL" id="CAH3176661.1"/>
    </source>
</evidence>
<dbReference type="PANTHER" id="PTHR11380">
    <property type="entry name" value="TRANSCRIPTION INITIATION FACTOR TFIID/SUPT3-RELATED"/>
    <property type="match status" value="1"/>
</dbReference>
<dbReference type="Gene3D" id="1.10.20.10">
    <property type="entry name" value="Histone, subunit A"/>
    <property type="match status" value="1"/>
</dbReference>
<feature type="compositionally biased region" description="Polar residues" evidence="6">
    <location>
        <begin position="40"/>
        <end position="50"/>
    </location>
</feature>
<comment type="similarity">
    <text evidence="5">Belongs to the SPT3 family.</text>
</comment>
<dbReference type="InterPro" id="IPR003195">
    <property type="entry name" value="TFIID_TAF13"/>
</dbReference>
<name>A0ABN8RGV3_9CNID</name>
<dbReference type="Pfam" id="PF02269">
    <property type="entry name" value="TFIID-18kDa"/>
    <property type="match status" value="1"/>
</dbReference>
<comment type="subcellular location">
    <subcellularLocation>
        <location evidence="1">Nucleus</location>
    </subcellularLocation>
</comment>
<feature type="region of interest" description="Disordered" evidence="6">
    <location>
        <begin position="1"/>
        <end position="50"/>
    </location>
</feature>
<evidence type="ECO:0000256" key="3">
    <source>
        <dbReference type="ARBA" id="ARBA00023163"/>
    </source>
</evidence>
<accession>A0ABN8RGV3</accession>
<feature type="region of interest" description="Disordered" evidence="6">
    <location>
        <begin position="363"/>
        <end position="420"/>
    </location>
</feature>
<evidence type="ECO:0000313" key="8">
    <source>
        <dbReference type="Proteomes" id="UP001159405"/>
    </source>
</evidence>
<reference evidence="7 8" key="1">
    <citation type="submission" date="2022-05" db="EMBL/GenBank/DDBJ databases">
        <authorList>
            <consortium name="Genoscope - CEA"/>
            <person name="William W."/>
        </authorList>
    </citation>
    <scope>NUCLEOTIDE SEQUENCE [LARGE SCALE GENOMIC DNA]</scope>
</reference>
<dbReference type="PANTHER" id="PTHR11380:SF16">
    <property type="entry name" value="TRANSCRIPTION INITIATION PROTEIN SPT3 HOMOLOG"/>
    <property type="match status" value="1"/>
</dbReference>
<sequence>MTKSKSKSKKSDKGKEINNPSNAGDSRPPSSCDIRPPTPAIQSPVTSSSRLPKPWFQSEILNMILLLQMIKREVSSCYEITSLLNNLIHNKVLNLSVGLMPYKAALKLLKTTPLKKVCDLNNLCLLSRYAFGDSRKPSTQSATLIEEIVHSQMASLVVRAAEVTNMRGGRFMSVEDIIFLMRKDKEKLRRLIRYMNFKDMKNKSQKQTSQDDDEVLEASASEMKGNKRRKVCYDFISSIDQTGELVALFDDDDVDEVKQERNERAERLSRTLDPQQYMEFTECRQANFNKKAGKFKEWLDCASLIDMKPNTPVMEVFSFLAYETVGQIVDLALLVKKDLEGGDMMAQVMPPVSILSESQSSVAAPATVTSTPSTPNHTPPGTPTTPTTPFLPSPTTGGTSSTSASSQNPVSKQKNKKRKLKGTAANLLNSSGDCIQPQHIREAIRRYNHFIGPMAPFSAHIKPALGYRTLCC</sequence>
<keyword evidence="4" id="KW-0539">Nucleus</keyword>
<comment type="caution">
    <text evidence="7">The sequence shown here is derived from an EMBL/GenBank/DDBJ whole genome shotgun (WGS) entry which is preliminary data.</text>
</comment>
<keyword evidence="2" id="KW-0805">Transcription regulation</keyword>
<evidence type="ECO:0000256" key="4">
    <source>
        <dbReference type="ARBA" id="ARBA00023242"/>
    </source>
</evidence>
<evidence type="ECO:0000256" key="6">
    <source>
        <dbReference type="SAM" id="MobiDB-lite"/>
    </source>
</evidence>